<name>A0A934WSY5_9FIRM</name>
<sequence>MNNNEIVYELTEQWDELIIIGKCFDGEDEFFDTDYFVECMRETFHYFFDGRERAEQLTKAEIALYGYIFAYTKLPVEFINENSEDFEKSQLAADVLAHAILGERNEYISGTKLKQTIYNGKSFVAYEYDITTDDMGKFTELSADEFKEELE</sequence>
<dbReference type="AlphaFoldDB" id="A0A934WSY5"/>
<dbReference type="RefSeq" id="WP_201428061.1">
    <property type="nucleotide sequence ID" value="NZ_JAEQMG010000124.1"/>
</dbReference>
<organism evidence="1 2">
    <name type="scientific">Ruminococcus difficilis</name>
    <dbReference type="NCBI Taxonomy" id="2763069"/>
    <lineage>
        <taxon>Bacteria</taxon>
        <taxon>Bacillati</taxon>
        <taxon>Bacillota</taxon>
        <taxon>Clostridia</taxon>
        <taxon>Eubacteriales</taxon>
        <taxon>Oscillospiraceae</taxon>
        <taxon>Ruminococcus</taxon>
    </lineage>
</organism>
<gene>
    <name evidence="1" type="ORF">JKK62_11810</name>
</gene>
<protein>
    <submittedName>
        <fullName evidence="1">Uncharacterized protein</fullName>
    </submittedName>
</protein>
<dbReference type="EMBL" id="JAEQMG010000124">
    <property type="protein sequence ID" value="MBK6089316.1"/>
    <property type="molecule type" value="Genomic_DNA"/>
</dbReference>
<proteinExistence type="predicted"/>
<comment type="caution">
    <text evidence="1">The sequence shown here is derived from an EMBL/GenBank/DDBJ whole genome shotgun (WGS) entry which is preliminary data.</text>
</comment>
<evidence type="ECO:0000313" key="2">
    <source>
        <dbReference type="Proteomes" id="UP000633365"/>
    </source>
</evidence>
<reference evidence="1" key="1">
    <citation type="submission" date="2021-01" db="EMBL/GenBank/DDBJ databases">
        <title>Genome public.</title>
        <authorList>
            <person name="Liu C."/>
            <person name="Sun Q."/>
        </authorList>
    </citation>
    <scope>NUCLEOTIDE SEQUENCE</scope>
    <source>
        <strain evidence="1">M6</strain>
    </source>
</reference>
<dbReference type="Proteomes" id="UP000633365">
    <property type="component" value="Unassembled WGS sequence"/>
</dbReference>
<accession>A0A934WSY5</accession>
<keyword evidence="2" id="KW-1185">Reference proteome</keyword>
<evidence type="ECO:0000313" key="1">
    <source>
        <dbReference type="EMBL" id="MBK6089316.1"/>
    </source>
</evidence>